<dbReference type="EMBL" id="LHQS01000002">
    <property type="protein sequence ID" value="RXE56566.1"/>
    <property type="molecule type" value="Genomic_DNA"/>
</dbReference>
<name>A0A498H3P6_9EURY</name>
<evidence type="ECO:0000256" key="1">
    <source>
        <dbReference type="ARBA" id="ARBA00001966"/>
    </source>
</evidence>
<evidence type="ECO:0000256" key="6">
    <source>
        <dbReference type="ARBA" id="ARBA00023014"/>
    </source>
</evidence>
<dbReference type="PANTHER" id="PTHR30352">
    <property type="entry name" value="PYRUVATE FORMATE-LYASE-ACTIVATING ENZYME"/>
    <property type="match status" value="1"/>
</dbReference>
<dbReference type="AlphaFoldDB" id="A0A498H3P6"/>
<dbReference type="InterPro" id="IPR012840">
    <property type="entry name" value="NrdG2"/>
</dbReference>
<dbReference type="NCBIfam" id="TIGR02495">
    <property type="entry name" value="NrdG2"/>
    <property type="match status" value="1"/>
</dbReference>
<dbReference type="GO" id="GO:0046872">
    <property type="term" value="F:metal ion binding"/>
    <property type="evidence" value="ECO:0007669"/>
    <property type="project" value="UniProtKB-KW"/>
</dbReference>
<dbReference type="SUPFAM" id="SSF102114">
    <property type="entry name" value="Radical SAM enzymes"/>
    <property type="match status" value="1"/>
</dbReference>
<dbReference type="GO" id="GO:0003824">
    <property type="term" value="F:catalytic activity"/>
    <property type="evidence" value="ECO:0007669"/>
    <property type="project" value="InterPro"/>
</dbReference>
<keyword evidence="4" id="KW-0479">Metal-binding</keyword>
<evidence type="ECO:0000313" key="8">
    <source>
        <dbReference type="EMBL" id="RXE56566.1"/>
    </source>
</evidence>
<dbReference type="InterPro" id="IPR013785">
    <property type="entry name" value="Aldolase_TIM"/>
</dbReference>
<dbReference type="Proteomes" id="UP000290932">
    <property type="component" value="Unassembled WGS sequence"/>
</dbReference>
<dbReference type="PROSITE" id="PS51918">
    <property type="entry name" value="RADICAL_SAM"/>
    <property type="match status" value="1"/>
</dbReference>
<evidence type="ECO:0000256" key="2">
    <source>
        <dbReference type="ARBA" id="ARBA00022485"/>
    </source>
</evidence>
<dbReference type="SFLD" id="SFLDG01094">
    <property type="entry name" value="Uncharacterised_Radical_SAM_Su"/>
    <property type="match status" value="1"/>
</dbReference>
<keyword evidence="2" id="KW-0004">4Fe-4S</keyword>
<reference evidence="8 9" key="1">
    <citation type="journal article" date="2015" name="Int. J. Syst. Evol. Microbiol.">
        <title>Methanoculleus taiwanensis sp. nov., a methanogen isolated from deep marine sediment at the deformation front area near Taiwan.</title>
        <authorList>
            <person name="Weng C.Y."/>
            <person name="Chen S.C."/>
            <person name="Lai M.C."/>
            <person name="Wu S.Y."/>
            <person name="Lin S."/>
            <person name="Yang T.F."/>
            <person name="Chen P.C."/>
        </authorList>
    </citation>
    <scope>NUCLEOTIDE SEQUENCE [LARGE SCALE GENOMIC DNA]</scope>
    <source>
        <strain evidence="8 9">CYW4</strain>
    </source>
</reference>
<keyword evidence="3" id="KW-0949">S-adenosyl-L-methionine</keyword>
<keyword evidence="6" id="KW-0411">Iron-sulfur</keyword>
<dbReference type="InterPro" id="IPR034457">
    <property type="entry name" value="Organic_radical-activating"/>
</dbReference>
<sequence>MKVNFGGFVPISTVDWRGRAVCTVFFRGCPADCYYCHNRPIRNGEDWRNLDEIVALIRDSRLLISGVVFSGGEATMQRKALVRLAEECRTLGLLVGLHTNGVYPKTLAELLDRHLVDMIALDIKTRFERYDELLGIPATEQVKQSLALCKEAYLRGDLGSFEVVVTLFPGWEDDVRHIAPHAEGLPLVLQQGVFGTASPLTRSDLASIAAPLRRQVRIRTREEGEVAFGSDPQDG</sequence>
<evidence type="ECO:0000313" key="9">
    <source>
        <dbReference type="Proteomes" id="UP000290932"/>
    </source>
</evidence>
<accession>A0A498H3P6</accession>
<dbReference type="CDD" id="cd01335">
    <property type="entry name" value="Radical_SAM"/>
    <property type="match status" value="1"/>
</dbReference>
<dbReference type="InterPro" id="IPR007197">
    <property type="entry name" value="rSAM"/>
</dbReference>
<protein>
    <submittedName>
        <fullName evidence="8">Anaerobic ribonucleoside-triphosphate reductase activating protein</fullName>
    </submittedName>
</protein>
<keyword evidence="9" id="KW-1185">Reference proteome</keyword>
<gene>
    <name evidence="8" type="ORF">ABH15_08375</name>
</gene>
<dbReference type="Gene3D" id="3.20.20.70">
    <property type="entry name" value="Aldolase class I"/>
    <property type="match status" value="1"/>
</dbReference>
<feature type="domain" description="Radical SAM core" evidence="7">
    <location>
        <begin position="15"/>
        <end position="223"/>
    </location>
</feature>
<evidence type="ECO:0000256" key="3">
    <source>
        <dbReference type="ARBA" id="ARBA00022691"/>
    </source>
</evidence>
<dbReference type="InterPro" id="IPR058240">
    <property type="entry name" value="rSAM_sf"/>
</dbReference>
<dbReference type="OrthoDB" id="371936at2157"/>
<evidence type="ECO:0000259" key="7">
    <source>
        <dbReference type="PROSITE" id="PS51918"/>
    </source>
</evidence>
<proteinExistence type="predicted"/>
<dbReference type="Pfam" id="PF04055">
    <property type="entry name" value="Radical_SAM"/>
    <property type="match status" value="1"/>
</dbReference>
<dbReference type="GO" id="GO:0051539">
    <property type="term" value="F:4 iron, 4 sulfur cluster binding"/>
    <property type="evidence" value="ECO:0007669"/>
    <property type="project" value="UniProtKB-KW"/>
</dbReference>
<comment type="caution">
    <text evidence="8">The sequence shown here is derived from an EMBL/GenBank/DDBJ whole genome shotgun (WGS) entry which is preliminary data.</text>
</comment>
<keyword evidence="5" id="KW-0408">Iron</keyword>
<organism evidence="8 9">
    <name type="scientific">Methanoculleus taiwanensis</name>
    <dbReference type="NCBI Taxonomy" id="1550565"/>
    <lineage>
        <taxon>Archaea</taxon>
        <taxon>Methanobacteriati</taxon>
        <taxon>Methanobacteriota</taxon>
        <taxon>Stenosarchaea group</taxon>
        <taxon>Methanomicrobia</taxon>
        <taxon>Methanomicrobiales</taxon>
        <taxon>Methanomicrobiaceae</taxon>
        <taxon>Methanoculleus</taxon>
    </lineage>
</organism>
<dbReference type="PANTHER" id="PTHR30352:SF5">
    <property type="entry name" value="PYRUVATE FORMATE-LYASE 1-ACTIVATING ENZYME"/>
    <property type="match status" value="1"/>
</dbReference>
<dbReference type="SFLD" id="SFLDS00029">
    <property type="entry name" value="Radical_SAM"/>
    <property type="match status" value="1"/>
</dbReference>
<comment type="cofactor">
    <cofactor evidence="1">
        <name>[4Fe-4S] cluster</name>
        <dbReference type="ChEBI" id="CHEBI:49883"/>
    </cofactor>
</comment>
<evidence type="ECO:0000256" key="4">
    <source>
        <dbReference type="ARBA" id="ARBA00022723"/>
    </source>
</evidence>
<evidence type="ECO:0000256" key="5">
    <source>
        <dbReference type="ARBA" id="ARBA00023004"/>
    </source>
</evidence>